<gene>
    <name evidence="1" type="ORF">F3I20_03570</name>
</gene>
<keyword evidence="2" id="KW-1185">Reference proteome</keyword>
<dbReference type="AlphaFoldDB" id="A0AB34CMC7"/>
<reference evidence="1 2" key="1">
    <citation type="submission" date="2019-09" db="EMBL/GenBank/DDBJ databases">
        <title>Genomic diversity of phyloplane-associated Pantoea species in Pakistan cotton crop.</title>
        <authorList>
            <person name="Tufail M.R."/>
            <person name="Cook D.R."/>
        </authorList>
    </citation>
    <scope>NUCLEOTIDE SEQUENCE [LARGE SCALE GENOMIC DNA]</scope>
    <source>
        <strain evidence="1 2">B_8</strain>
    </source>
</reference>
<accession>A0AB34CMC7</accession>
<evidence type="ECO:0000313" key="2">
    <source>
        <dbReference type="Proteomes" id="UP000324255"/>
    </source>
</evidence>
<name>A0AB34CMC7_9GAMM</name>
<proteinExistence type="predicted"/>
<dbReference type="EMBL" id="VWVM01000002">
    <property type="protein sequence ID" value="KAA6128338.1"/>
    <property type="molecule type" value="Genomic_DNA"/>
</dbReference>
<comment type="caution">
    <text evidence="1">The sequence shown here is derived from an EMBL/GenBank/DDBJ whole genome shotgun (WGS) entry which is preliminary data.</text>
</comment>
<dbReference type="Proteomes" id="UP000324255">
    <property type="component" value="Unassembled WGS sequence"/>
</dbReference>
<evidence type="ECO:0000313" key="1">
    <source>
        <dbReference type="EMBL" id="KAA6128338.1"/>
    </source>
</evidence>
<sequence>MEDKYTKDAIHICRLIFGQAVLELLSDDQLVTNVALEDKVKKMLPDCKPELVYDVAMKLLKHNIH</sequence>
<protein>
    <submittedName>
        <fullName evidence="1">Uncharacterized protein</fullName>
    </submittedName>
</protein>
<organism evidence="1 2">
    <name type="scientific">Candidatus Pantoea gossypiicola</name>
    <dbReference type="NCBI Taxonomy" id="2608008"/>
    <lineage>
        <taxon>Bacteria</taxon>
        <taxon>Pseudomonadati</taxon>
        <taxon>Pseudomonadota</taxon>
        <taxon>Gammaproteobacteria</taxon>
        <taxon>Enterobacterales</taxon>
        <taxon>Erwiniaceae</taxon>
        <taxon>Pantoea</taxon>
    </lineage>
</organism>
<dbReference type="RefSeq" id="WP_150009639.1">
    <property type="nucleotide sequence ID" value="NZ_VWVM01000002.1"/>
</dbReference>